<proteinExistence type="predicted"/>
<dbReference type="Proteomes" id="UP000198307">
    <property type="component" value="Unassembled WGS sequence"/>
</dbReference>
<accession>A0A239PR46</accession>
<name>A0A239PR46_9RHOB</name>
<feature type="transmembrane region" description="Helical" evidence="1">
    <location>
        <begin position="36"/>
        <end position="56"/>
    </location>
</feature>
<keyword evidence="1" id="KW-0472">Membrane</keyword>
<gene>
    <name evidence="2" type="ORF">SAMN05444959_103118</name>
</gene>
<keyword evidence="1" id="KW-0812">Transmembrane</keyword>
<evidence type="ECO:0000313" key="3">
    <source>
        <dbReference type="Proteomes" id="UP000198307"/>
    </source>
</evidence>
<reference evidence="2 3" key="1">
    <citation type="submission" date="2017-07" db="EMBL/GenBank/DDBJ databases">
        <authorList>
            <person name="Sun Z.S."/>
            <person name="Albrecht U."/>
            <person name="Echele G."/>
            <person name="Lee C.C."/>
        </authorList>
    </citation>
    <scope>NUCLEOTIDE SEQUENCE [LARGE SCALE GENOMIC DNA]</scope>
    <source>
        <strain evidence="2 3">DSM 14827</strain>
    </source>
</reference>
<dbReference type="OrthoDB" id="7875125at2"/>
<keyword evidence="1" id="KW-1133">Transmembrane helix</keyword>
<feature type="transmembrane region" description="Helical" evidence="1">
    <location>
        <begin position="62"/>
        <end position="84"/>
    </location>
</feature>
<evidence type="ECO:0000313" key="2">
    <source>
        <dbReference type="EMBL" id="SNT72620.1"/>
    </source>
</evidence>
<evidence type="ECO:0000256" key="1">
    <source>
        <dbReference type="SAM" id="Phobius"/>
    </source>
</evidence>
<sequence>MKIHTLLSLCPYTHLWRTGKRLVVERKLPESARTGVCIILLGLFCPFFWIALLTGASRGELLFHATHSGVVMLIGVIMVLVALVREGGGG</sequence>
<organism evidence="2 3">
    <name type="scientific">Paracoccus seriniphilus</name>
    <dbReference type="NCBI Taxonomy" id="184748"/>
    <lineage>
        <taxon>Bacteria</taxon>
        <taxon>Pseudomonadati</taxon>
        <taxon>Pseudomonadota</taxon>
        <taxon>Alphaproteobacteria</taxon>
        <taxon>Rhodobacterales</taxon>
        <taxon>Paracoccaceae</taxon>
        <taxon>Paracoccus</taxon>
    </lineage>
</organism>
<dbReference type="RefSeq" id="WP_089343419.1">
    <property type="nucleotide sequence ID" value="NZ_CP067129.1"/>
</dbReference>
<dbReference type="AlphaFoldDB" id="A0A239PR46"/>
<keyword evidence="3" id="KW-1185">Reference proteome</keyword>
<protein>
    <submittedName>
        <fullName evidence="2">Uncharacterized protein</fullName>
    </submittedName>
</protein>
<dbReference type="EMBL" id="FZQB01000003">
    <property type="protein sequence ID" value="SNT72620.1"/>
    <property type="molecule type" value="Genomic_DNA"/>
</dbReference>